<keyword evidence="3" id="KW-1003">Cell membrane</keyword>
<accession>A0ABY7K532</accession>
<evidence type="ECO:0000259" key="8">
    <source>
        <dbReference type="PROSITE" id="PS50928"/>
    </source>
</evidence>
<feature type="domain" description="ABC transmembrane type-1" evidence="8">
    <location>
        <begin position="86"/>
        <end position="274"/>
    </location>
</feature>
<comment type="similarity">
    <text evidence="7">Belongs to the binding-protein-dependent transport system permease family.</text>
</comment>
<evidence type="ECO:0000256" key="4">
    <source>
        <dbReference type="ARBA" id="ARBA00022692"/>
    </source>
</evidence>
<keyword evidence="4 7" id="KW-0812">Transmembrane</keyword>
<dbReference type="InterPro" id="IPR025966">
    <property type="entry name" value="OppC_N"/>
</dbReference>
<reference evidence="9" key="1">
    <citation type="submission" date="2022-05" db="EMBL/GenBank/DDBJ databases">
        <title>Jatrophihabitans sp. SB3-54 whole genome sequence.</title>
        <authorList>
            <person name="Suh M.K."/>
            <person name="Eom M.K."/>
            <person name="Kim J.S."/>
            <person name="Kim H.S."/>
            <person name="Do H.E."/>
            <person name="Shin Y.K."/>
            <person name="Lee J.-S."/>
        </authorList>
    </citation>
    <scope>NUCLEOTIDE SEQUENCE</scope>
    <source>
        <strain evidence="9">SB3-54</strain>
    </source>
</reference>
<dbReference type="InterPro" id="IPR000515">
    <property type="entry name" value="MetI-like"/>
</dbReference>
<dbReference type="PANTHER" id="PTHR43386">
    <property type="entry name" value="OLIGOPEPTIDE TRANSPORT SYSTEM PERMEASE PROTEIN APPC"/>
    <property type="match status" value="1"/>
</dbReference>
<keyword evidence="6 7" id="KW-0472">Membrane</keyword>
<name>A0ABY7K532_9ACTN</name>
<dbReference type="InterPro" id="IPR050366">
    <property type="entry name" value="BP-dependent_transpt_permease"/>
</dbReference>
<proteinExistence type="inferred from homology"/>
<feature type="transmembrane region" description="Helical" evidence="7">
    <location>
        <begin position="90"/>
        <end position="114"/>
    </location>
</feature>
<dbReference type="Pfam" id="PF00528">
    <property type="entry name" value="BPD_transp_1"/>
    <property type="match status" value="1"/>
</dbReference>
<protein>
    <submittedName>
        <fullName evidence="9">ABC transporter permease</fullName>
    </submittedName>
</protein>
<organism evidence="9 10">
    <name type="scientific">Jatrophihabitans cynanchi</name>
    <dbReference type="NCBI Taxonomy" id="2944128"/>
    <lineage>
        <taxon>Bacteria</taxon>
        <taxon>Bacillati</taxon>
        <taxon>Actinomycetota</taxon>
        <taxon>Actinomycetes</taxon>
        <taxon>Jatrophihabitantales</taxon>
        <taxon>Jatrophihabitantaceae</taxon>
        <taxon>Jatrophihabitans</taxon>
    </lineage>
</organism>
<dbReference type="Pfam" id="PF12911">
    <property type="entry name" value="OppC_N"/>
    <property type="match status" value="1"/>
</dbReference>
<evidence type="ECO:0000256" key="5">
    <source>
        <dbReference type="ARBA" id="ARBA00022989"/>
    </source>
</evidence>
<keyword evidence="5 7" id="KW-1133">Transmembrane helix</keyword>
<evidence type="ECO:0000313" key="9">
    <source>
        <dbReference type="EMBL" id="WAX58993.1"/>
    </source>
</evidence>
<dbReference type="EMBL" id="CP097463">
    <property type="protein sequence ID" value="WAX58993.1"/>
    <property type="molecule type" value="Genomic_DNA"/>
</dbReference>
<gene>
    <name evidence="9" type="ORF">M6B22_09600</name>
</gene>
<dbReference type="RefSeq" id="WP_269445533.1">
    <property type="nucleotide sequence ID" value="NZ_CP097463.1"/>
</dbReference>
<dbReference type="PROSITE" id="PS50928">
    <property type="entry name" value="ABC_TM1"/>
    <property type="match status" value="1"/>
</dbReference>
<keyword evidence="2 7" id="KW-0813">Transport</keyword>
<dbReference type="Proteomes" id="UP001164693">
    <property type="component" value="Chromosome"/>
</dbReference>
<evidence type="ECO:0000256" key="2">
    <source>
        <dbReference type="ARBA" id="ARBA00022448"/>
    </source>
</evidence>
<dbReference type="InterPro" id="IPR035906">
    <property type="entry name" value="MetI-like_sf"/>
</dbReference>
<dbReference type="Gene3D" id="1.10.3720.10">
    <property type="entry name" value="MetI-like"/>
    <property type="match status" value="1"/>
</dbReference>
<evidence type="ECO:0000256" key="6">
    <source>
        <dbReference type="ARBA" id="ARBA00023136"/>
    </source>
</evidence>
<keyword evidence="10" id="KW-1185">Reference proteome</keyword>
<evidence type="ECO:0000256" key="1">
    <source>
        <dbReference type="ARBA" id="ARBA00004651"/>
    </source>
</evidence>
<sequence length="293" mass="30802">MTAVASTLVDGRQRSRALARLKRNRLLTIGALLLLVVAGVALLAPLIAPSSPIKQSFAPLQAPSASHWFGTDEVGRDVLSRVVFGSRVSVLFAVLLVVCAMVIGGLVGVVAGFFGGVVDEVLMRIVDLVFAFPIIILAMAVAASLGPSLHNAVIAGVLVSWPMYARTVRGLVMSLREADFVAANRLAGVGSMRSMFIDVLPSVAGPILVLATMEVGGAILLLAGLSFLGLGAQPPEAEWGSMISAGINYFNSWWIAVFPGLAIMLVALAFNLIGDGLRDWLDPQTKQIVDRSS</sequence>
<evidence type="ECO:0000256" key="7">
    <source>
        <dbReference type="RuleBase" id="RU363032"/>
    </source>
</evidence>
<feature type="transmembrane region" description="Helical" evidence="7">
    <location>
        <begin position="26"/>
        <end position="48"/>
    </location>
</feature>
<feature type="transmembrane region" description="Helical" evidence="7">
    <location>
        <begin position="121"/>
        <end position="142"/>
    </location>
</feature>
<dbReference type="PANTHER" id="PTHR43386:SF1">
    <property type="entry name" value="D,D-DIPEPTIDE TRANSPORT SYSTEM PERMEASE PROTEIN DDPC-RELATED"/>
    <property type="match status" value="1"/>
</dbReference>
<dbReference type="CDD" id="cd06261">
    <property type="entry name" value="TM_PBP2"/>
    <property type="match status" value="1"/>
</dbReference>
<feature type="transmembrane region" description="Helical" evidence="7">
    <location>
        <begin position="252"/>
        <end position="273"/>
    </location>
</feature>
<dbReference type="SUPFAM" id="SSF161098">
    <property type="entry name" value="MetI-like"/>
    <property type="match status" value="1"/>
</dbReference>
<evidence type="ECO:0000313" key="10">
    <source>
        <dbReference type="Proteomes" id="UP001164693"/>
    </source>
</evidence>
<comment type="subcellular location">
    <subcellularLocation>
        <location evidence="1 7">Cell membrane</location>
        <topology evidence="1 7">Multi-pass membrane protein</topology>
    </subcellularLocation>
</comment>
<feature type="transmembrane region" description="Helical" evidence="7">
    <location>
        <begin position="203"/>
        <end position="232"/>
    </location>
</feature>
<evidence type="ECO:0000256" key="3">
    <source>
        <dbReference type="ARBA" id="ARBA00022475"/>
    </source>
</evidence>